<reference evidence="3" key="1">
    <citation type="journal article" date="2014" name="Front. Microbiol.">
        <title>High frequency of phylogenetically diverse reductive dehalogenase-homologous genes in deep subseafloor sedimentary metagenomes.</title>
        <authorList>
            <person name="Kawai M."/>
            <person name="Futagami T."/>
            <person name="Toyoda A."/>
            <person name="Takaki Y."/>
            <person name="Nishi S."/>
            <person name="Hori S."/>
            <person name="Arai W."/>
            <person name="Tsubouchi T."/>
            <person name="Morono Y."/>
            <person name="Uchiyama I."/>
            <person name="Ito T."/>
            <person name="Fujiyama A."/>
            <person name="Inagaki F."/>
            <person name="Takami H."/>
        </authorList>
    </citation>
    <scope>NUCLEOTIDE SEQUENCE</scope>
    <source>
        <strain evidence="3">Expedition CK06-06</strain>
    </source>
</reference>
<dbReference type="SUPFAM" id="SSF50685">
    <property type="entry name" value="Barwin-like endoglucanases"/>
    <property type="match status" value="1"/>
</dbReference>
<proteinExistence type="predicted"/>
<comment type="caution">
    <text evidence="3">The sequence shown here is derived from an EMBL/GenBank/DDBJ whole genome shotgun (WGS) entry which is preliminary data.</text>
</comment>
<dbReference type="Gene3D" id="2.40.40.10">
    <property type="entry name" value="RlpA-like domain"/>
    <property type="match status" value="1"/>
</dbReference>
<accession>X1DZX2</accession>
<dbReference type="GO" id="GO:0009254">
    <property type="term" value="P:peptidoglycan turnover"/>
    <property type="evidence" value="ECO:0007669"/>
    <property type="project" value="InterPro"/>
</dbReference>
<dbReference type="PANTHER" id="PTHR39160:SF4">
    <property type="entry name" value="RESUSCITATION-PROMOTING FACTOR RPFB"/>
    <property type="match status" value="1"/>
</dbReference>
<dbReference type="PANTHER" id="PTHR39160">
    <property type="entry name" value="CELL WALL-BINDING PROTEIN YOCH"/>
    <property type="match status" value="1"/>
</dbReference>
<protein>
    <recommendedName>
        <fullName evidence="2">3D domain-containing protein</fullName>
    </recommendedName>
</protein>
<evidence type="ECO:0000256" key="1">
    <source>
        <dbReference type="ARBA" id="ARBA00022729"/>
    </source>
</evidence>
<gene>
    <name evidence="3" type="ORF">S03H2_05510</name>
</gene>
<dbReference type="GO" id="GO:0019867">
    <property type="term" value="C:outer membrane"/>
    <property type="evidence" value="ECO:0007669"/>
    <property type="project" value="InterPro"/>
</dbReference>
<dbReference type="CDD" id="cd14667">
    <property type="entry name" value="3D_containing_proteins"/>
    <property type="match status" value="1"/>
</dbReference>
<feature type="non-terminal residue" evidence="3">
    <location>
        <position position="1"/>
    </location>
</feature>
<dbReference type="InterPro" id="IPR036908">
    <property type="entry name" value="RlpA-like_sf"/>
</dbReference>
<name>X1DZX2_9ZZZZ</name>
<dbReference type="InterPro" id="IPR051933">
    <property type="entry name" value="Resuscitation_pf_RpfB"/>
</dbReference>
<evidence type="ECO:0000313" key="3">
    <source>
        <dbReference type="EMBL" id="GAH26561.1"/>
    </source>
</evidence>
<dbReference type="GO" id="GO:0004553">
    <property type="term" value="F:hydrolase activity, hydrolyzing O-glycosyl compounds"/>
    <property type="evidence" value="ECO:0007669"/>
    <property type="project" value="InterPro"/>
</dbReference>
<evidence type="ECO:0000259" key="2">
    <source>
        <dbReference type="Pfam" id="PF06725"/>
    </source>
</evidence>
<dbReference type="Pfam" id="PF06725">
    <property type="entry name" value="3D"/>
    <property type="match status" value="1"/>
</dbReference>
<dbReference type="AlphaFoldDB" id="X1DZX2"/>
<sequence length="201" mass="22818">IIFIIILNVFFWLSNFSVDGKFYVVKDKEGNIIRFTSQYQISSKEKAAGYTVTEKYSLPKTTDPYGFNKIDWEKAEAQAVEIEKALFTGKDKNIPYSEFTVVATAYTPHERSCWPYADGFTSTNYKAGYKSIAIDPEYGIFHYGDVLYVEGYGIGLANDCGSAIKGNRIDVCFNLGDEQKALDWGKKKVRVWILSRLAEDK</sequence>
<feature type="domain" description="3D" evidence="2">
    <location>
        <begin position="130"/>
        <end position="194"/>
    </location>
</feature>
<keyword evidence="1" id="KW-0732">Signal</keyword>
<dbReference type="InterPro" id="IPR059180">
    <property type="entry name" value="3D_YorM"/>
</dbReference>
<dbReference type="InterPro" id="IPR010611">
    <property type="entry name" value="3D_dom"/>
</dbReference>
<dbReference type="EMBL" id="BARU01002309">
    <property type="protein sequence ID" value="GAH26561.1"/>
    <property type="molecule type" value="Genomic_DNA"/>
</dbReference>
<organism evidence="3">
    <name type="scientific">marine sediment metagenome</name>
    <dbReference type="NCBI Taxonomy" id="412755"/>
    <lineage>
        <taxon>unclassified sequences</taxon>
        <taxon>metagenomes</taxon>
        <taxon>ecological metagenomes</taxon>
    </lineage>
</organism>